<dbReference type="EMBL" id="SRRZ01000193">
    <property type="protein sequence ID" value="NQE38234.1"/>
    <property type="molecule type" value="Genomic_DNA"/>
</dbReference>
<sequence>MSIAQNPETKLMEKIRSLPPDKITVLEDFIDFLLTRSEYRLLVYAATKLSEAAFAKIWDNPEDAEYDEL</sequence>
<proteinExistence type="predicted"/>
<comment type="caution">
    <text evidence="1">The sequence shown here is derived from an EMBL/GenBank/DDBJ whole genome shotgun (WGS) entry which is preliminary data.</text>
</comment>
<organism evidence="1 2">
    <name type="scientific">Microcoleus asticus IPMA8</name>
    <dbReference type="NCBI Taxonomy" id="2563858"/>
    <lineage>
        <taxon>Bacteria</taxon>
        <taxon>Bacillati</taxon>
        <taxon>Cyanobacteriota</taxon>
        <taxon>Cyanophyceae</taxon>
        <taxon>Oscillatoriophycideae</taxon>
        <taxon>Oscillatoriales</taxon>
        <taxon>Microcoleaceae</taxon>
        <taxon>Microcoleus</taxon>
        <taxon>Microcoleus asticus</taxon>
    </lineage>
</organism>
<reference evidence="1 2" key="1">
    <citation type="journal article" date="2020" name="Sci. Rep.">
        <title>A novel cyanobacterial geosmin producer, revising GeoA distribution and dispersion patterns in Bacteria.</title>
        <authorList>
            <person name="Churro C."/>
            <person name="Semedo-Aguiar A.P."/>
            <person name="Silva A.D."/>
            <person name="Pereira-Leal J.B."/>
            <person name="Leite R.B."/>
        </authorList>
    </citation>
    <scope>NUCLEOTIDE SEQUENCE [LARGE SCALE GENOMIC DNA]</scope>
    <source>
        <strain evidence="1 2">IPMA8</strain>
    </source>
</reference>
<protein>
    <recommendedName>
        <fullName evidence="3">Toxin-antitoxin system, antitoxin component, Xre family protein</fullName>
    </recommendedName>
</protein>
<evidence type="ECO:0008006" key="3">
    <source>
        <dbReference type="Google" id="ProtNLM"/>
    </source>
</evidence>
<gene>
    <name evidence="1" type="ORF">E5S67_06019</name>
</gene>
<name>A0ABX2D6D4_9CYAN</name>
<evidence type="ECO:0000313" key="1">
    <source>
        <dbReference type="EMBL" id="NQE38234.1"/>
    </source>
</evidence>
<evidence type="ECO:0000313" key="2">
    <source>
        <dbReference type="Proteomes" id="UP000702425"/>
    </source>
</evidence>
<keyword evidence="2" id="KW-1185">Reference proteome</keyword>
<accession>A0ABX2D6D4</accession>
<dbReference type="RefSeq" id="WP_172192826.1">
    <property type="nucleotide sequence ID" value="NZ_CAWPPK010000105.1"/>
</dbReference>
<dbReference type="Proteomes" id="UP000702425">
    <property type="component" value="Unassembled WGS sequence"/>
</dbReference>